<feature type="compositionally biased region" description="Basic and acidic residues" evidence="1">
    <location>
        <begin position="7"/>
        <end position="24"/>
    </location>
</feature>
<feature type="domain" description="RNA polymerase sigma-70 ECF-like HTH" evidence="2">
    <location>
        <begin position="8"/>
        <end position="113"/>
    </location>
</feature>
<dbReference type="Proteomes" id="UP000316921">
    <property type="component" value="Chromosome"/>
</dbReference>
<proteinExistence type="predicted"/>
<dbReference type="RefSeq" id="WP_419191900.1">
    <property type="nucleotide sequence ID" value="NZ_CP036287.1"/>
</dbReference>
<protein>
    <submittedName>
        <fullName evidence="3">ECF sigma factor</fullName>
    </submittedName>
</protein>
<gene>
    <name evidence="3" type="ORF">Pla133_48910</name>
</gene>
<sequence length="125" mass="13809">MANDLEDSIRELVDRSTRGDPRSAEELLPALYEQLRQLAAARVARTPPGNTVQATELVHEAWMRLVENGDPGWDGRGHFFGAAARAMRNVLVDRQRARGAVKRGGDRRREELDGLIHVDGAPTAS</sequence>
<dbReference type="Gene3D" id="1.10.1740.10">
    <property type="match status" value="1"/>
</dbReference>
<dbReference type="GO" id="GO:0003700">
    <property type="term" value="F:DNA-binding transcription factor activity"/>
    <property type="evidence" value="ECO:0007669"/>
    <property type="project" value="InterPro"/>
</dbReference>
<dbReference type="InterPro" id="IPR053812">
    <property type="entry name" value="HTH_Sigma70_ECF-like"/>
</dbReference>
<evidence type="ECO:0000259" key="2">
    <source>
        <dbReference type="Pfam" id="PF07638"/>
    </source>
</evidence>
<evidence type="ECO:0000313" key="4">
    <source>
        <dbReference type="Proteomes" id="UP000316921"/>
    </source>
</evidence>
<keyword evidence="4" id="KW-1185">Reference proteome</keyword>
<dbReference type="Pfam" id="PF07638">
    <property type="entry name" value="Sigma70_ECF"/>
    <property type="match status" value="1"/>
</dbReference>
<dbReference type="EMBL" id="CP036287">
    <property type="protein sequence ID" value="QDU69769.1"/>
    <property type="molecule type" value="Genomic_DNA"/>
</dbReference>
<dbReference type="SUPFAM" id="SSF88946">
    <property type="entry name" value="Sigma2 domain of RNA polymerase sigma factors"/>
    <property type="match status" value="1"/>
</dbReference>
<feature type="region of interest" description="Disordered" evidence="1">
    <location>
        <begin position="1"/>
        <end position="24"/>
    </location>
</feature>
<evidence type="ECO:0000313" key="3">
    <source>
        <dbReference type="EMBL" id="QDU69769.1"/>
    </source>
</evidence>
<dbReference type="GO" id="GO:0006352">
    <property type="term" value="P:DNA-templated transcription initiation"/>
    <property type="evidence" value="ECO:0007669"/>
    <property type="project" value="InterPro"/>
</dbReference>
<dbReference type="AlphaFoldDB" id="A0A518BS24"/>
<accession>A0A518BS24</accession>
<name>A0A518BS24_9BACT</name>
<evidence type="ECO:0000256" key="1">
    <source>
        <dbReference type="SAM" id="MobiDB-lite"/>
    </source>
</evidence>
<organism evidence="3 4">
    <name type="scientific">Engelhardtia mirabilis</name>
    <dbReference type="NCBI Taxonomy" id="2528011"/>
    <lineage>
        <taxon>Bacteria</taxon>
        <taxon>Pseudomonadati</taxon>
        <taxon>Planctomycetota</taxon>
        <taxon>Planctomycetia</taxon>
        <taxon>Planctomycetia incertae sedis</taxon>
        <taxon>Engelhardtia</taxon>
    </lineage>
</organism>
<dbReference type="KEGG" id="pbap:Pla133_48910"/>
<reference evidence="3 4" key="1">
    <citation type="submission" date="2019-02" db="EMBL/GenBank/DDBJ databases">
        <title>Deep-cultivation of Planctomycetes and their phenomic and genomic characterization uncovers novel biology.</title>
        <authorList>
            <person name="Wiegand S."/>
            <person name="Jogler M."/>
            <person name="Boedeker C."/>
            <person name="Pinto D."/>
            <person name="Vollmers J."/>
            <person name="Rivas-Marin E."/>
            <person name="Kohn T."/>
            <person name="Peeters S.H."/>
            <person name="Heuer A."/>
            <person name="Rast P."/>
            <person name="Oberbeckmann S."/>
            <person name="Bunk B."/>
            <person name="Jeske O."/>
            <person name="Meyerdierks A."/>
            <person name="Storesund J.E."/>
            <person name="Kallscheuer N."/>
            <person name="Luecker S."/>
            <person name="Lage O.M."/>
            <person name="Pohl T."/>
            <person name="Merkel B.J."/>
            <person name="Hornburger P."/>
            <person name="Mueller R.-W."/>
            <person name="Bruemmer F."/>
            <person name="Labrenz M."/>
            <person name="Spormann A.M."/>
            <person name="Op den Camp H."/>
            <person name="Overmann J."/>
            <person name="Amann R."/>
            <person name="Jetten M.S.M."/>
            <person name="Mascher T."/>
            <person name="Medema M.H."/>
            <person name="Devos D.P."/>
            <person name="Kaster A.-K."/>
            <person name="Ovreas L."/>
            <person name="Rohde M."/>
            <person name="Galperin M.Y."/>
            <person name="Jogler C."/>
        </authorList>
    </citation>
    <scope>NUCLEOTIDE SEQUENCE [LARGE SCALE GENOMIC DNA]</scope>
    <source>
        <strain evidence="3 4">Pla133</strain>
    </source>
</reference>
<dbReference type="InterPro" id="IPR013325">
    <property type="entry name" value="RNA_pol_sigma_r2"/>
</dbReference>